<reference evidence="3" key="2">
    <citation type="submission" date="2015-01" db="EMBL/GenBank/DDBJ databases">
        <title>Evolutionary Origins and Diversification of the Mycorrhizal Mutualists.</title>
        <authorList>
            <consortium name="DOE Joint Genome Institute"/>
            <consortium name="Mycorrhizal Genomics Consortium"/>
            <person name="Kohler A."/>
            <person name="Kuo A."/>
            <person name="Nagy L.G."/>
            <person name="Floudas D."/>
            <person name="Copeland A."/>
            <person name="Barry K.W."/>
            <person name="Cichocki N."/>
            <person name="Veneault-Fourrey C."/>
            <person name="LaButti K."/>
            <person name="Lindquist E.A."/>
            <person name="Lipzen A."/>
            <person name="Lundell T."/>
            <person name="Morin E."/>
            <person name="Murat C."/>
            <person name="Riley R."/>
            <person name="Ohm R."/>
            <person name="Sun H."/>
            <person name="Tunlid A."/>
            <person name="Henrissat B."/>
            <person name="Grigoriev I.V."/>
            <person name="Hibbett D.S."/>
            <person name="Martin F."/>
        </authorList>
    </citation>
    <scope>NUCLEOTIDE SEQUENCE [LARGE SCALE GENOMIC DNA]</scope>
    <source>
        <strain evidence="3">MAFF 305830</strain>
    </source>
</reference>
<evidence type="ECO:0000313" key="2">
    <source>
        <dbReference type="EMBL" id="KIM22401.1"/>
    </source>
</evidence>
<sequence>MEHAKDDGEPVKKRSVFPGHPGSFSYEGSVAIDGNMNSINRIERDCDLVYWLNHPDEDDLPTPFACSFPEPPDYIHYPGLSKSAPNSIETYHCPLLDEDKGKARAVLVEPEDDDVTVDLEQEIFNDIFNDDEECLTREEKEEQSRRDAEWSLMLLAQELSEQGVPREEIESYIYQSQLLASSPSIPALHSPYHSPRALGPVDDQLDLDRIAKLTVDGIATRPLPPAYGPNYSPEPSTSQAGSPILAVRRASISSVSSDASTRSGSSAAPSGTYTNEEEEELIAKMQKVMDDFYEANKAAILSDVDQQERRRKRRVDRAARKESWPNWRYHFGMTGNDNNVQLTHGPEGNWIQGSVHTQLPTLSRTPIPDNDMWELEGGGHGSAVRERTSKKLTRRDLTDQSPTSSYFPGPRHQGPRQ</sequence>
<feature type="region of interest" description="Disordered" evidence="1">
    <location>
        <begin position="255"/>
        <end position="277"/>
    </location>
</feature>
<protein>
    <submittedName>
        <fullName evidence="2">Uncharacterized protein</fullName>
    </submittedName>
</protein>
<evidence type="ECO:0000256" key="1">
    <source>
        <dbReference type="SAM" id="MobiDB-lite"/>
    </source>
</evidence>
<dbReference type="AlphaFoldDB" id="A0A0C3ASY3"/>
<proteinExistence type="predicted"/>
<dbReference type="OrthoDB" id="3266698at2759"/>
<feature type="region of interest" description="Disordered" evidence="1">
    <location>
        <begin position="219"/>
        <end position="241"/>
    </location>
</feature>
<feature type="region of interest" description="Disordered" evidence="1">
    <location>
        <begin position="1"/>
        <end position="23"/>
    </location>
</feature>
<feature type="compositionally biased region" description="Low complexity" evidence="1">
    <location>
        <begin position="255"/>
        <end position="268"/>
    </location>
</feature>
<organism evidence="2 3">
    <name type="scientific">Serendipita vermifera MAFF 305830</name>
    <dbReference type="NCBI Taxonomy" id="933852"/>
    <lineage>
        <taxon>Eukaryota</taxon>
        <taxon>Fungi</taxon>
        <taxon>Dikarya</taxon>
        <taxon>Basidiomycota</taxon>
        <taxon>Agaricomycotina</taxon>
        <taxon>Agaricomycetes</taxon>
        <taxon>Sebacinales</taxon>
        <taxon>Serendipitaceae</taxon>
        <taxon>Serendipita</taxon>
    </lineage>
</organism>
<keyword evidence="3" id="KW-1185">Reference proteome</keyword>
<feature type="compositionally biased region" description="Basic and acidic residues" evidence="1">
    <location>
        <begin position="383"/>
        <end position="398"/>
    </location>
</feature>
<name>A0A0C3ASY3_SERVB</name>
<gene>
    <name evidence="2" type="ORF">M408DRAFT_28717</name>
</gene>
<dbReference type="Proteomes" id="UP000054097">
    <property type="component" value="Unassembled WGS sequence"/>
</dbReference>
<feature type="region of interest" description="Disordered" evidence="1">
    <location>
        <begin position="374"/>
        <end position="417"/>
    </location>
</feature>
<evidence type="ECO:0000313" key="3">
    <source>
        <dbReference type="Proteomes" id="UP000054097"/>
    </source>
</evidence>
<dbReference type="HOGENOM" id="CLU_659167_0_0_1"/>
<dbReference type="EMBL" id="KN824356">
    <property type="protein sequence ID" value="KIM22401.1"/>
    <property type="molecule type" value="Genomic_DNA"/>
</dbReference>
<feature type="compositionally biased region" description="Basic and acidic residues" evidence="1">
    <location>
        <begin position="1"/>
        <end position="12"/>
    </location>
</feature>
<reference evidence="2 3" key="1">
    <citation type="submission" date="2014-04" db="EMBL/GenBank/DDBJ databases">
        <authorList>
            <consortium name="DOE Joint Genome Institute"/>
            <person name="Kuo A."/>
            <person name="Zuccaro A."/>
            <person name="Kohler A."/>
            <person name="Nagy L.G."/>
            <person name="Floudas D."/>
            <person name="Copeland A."/>
            <person name="Barry K.W."/>
            <person name="Cichocki N."/>
            <person name="Veneault-Fourrey C."/>
            <person name="LaButti K."/>
            <person name="Lindquist E.A."/>
            <person name="Lipzen A."/>
            <person name="Lundell T."/>
            <person name="Morin E."/>
            <person name="Murat C."/>
            <person name="Sun H."/>
            <person name="Tunlid A."/>
            <person name="Henrissat B."/>
            <person name="Grigoriev I.V."/>
            <person name="Hibbett D.S."/>
            <person name="Martin F."/>
            <person name="Nordberg H.P."/>
            <person name="Cantor M.N."/>
            <person name="Hua S.X."/>
        </authorList>
    </citation>
    <scope>NUCLEOTIDE SEQUENCE [LARGE SCALE GENOMIC DNA]</scope>
    <source>
        <strain evidence="2 3">MAFF 305830</strain>
    </source>
</reference>
<accession>A0A0C3ASY3</accession>